<dbReference type="STRING" id="658196.A0A397T6I6"/>
<protein>
    <submittedName>
        <fullName evidence="1">S-adenosyl-L-methionine-dependent methyltransferase</fullName>
    </submittedName>
</protein>
<gene>
    <name evidence="1" type="ORF">C1645_803839</name>
</gene>
<comment type="caution">
    <text evidence="1">The sequence shown here is derived from an EMBL/GenBank/DDBJ whole genome shotgun (WGS) entry which is preliminary data.</text>
</comment>
<dbReference type="AlphaFoldDB" id="A0A397T6I6"/>
<dbReference type="InterPro" id="IPR029063">
    <property type="entry name" value="SAM-dependent_MTases_sf"/>
</dbReference>
<dbReference type="Gene3D" id="3.40.50.150">
    <property type="entry name" value="Vaccinia Virus protein VP39"/>
    <property type="match status" value="1"/>
</dbReference>
<name>A0A397T6I6_9GLOM</name>
<organism evidence="1 2">
    <name type="scientific">Glomus cerebriforme</name>
    <dbReference type="NCBI Taxonomy" id="658196"/>
    <lineage>
        <taxon>Eukaryota</taxon>
        <taxon>Fungi</taxon>
        <taxon>Fungi incertae sedis</taxon>
        <taxon>Mucoromycota</taxon>
        <taxon>Glomeromycotina</taxon>
        <taxon>Glomeromycetes</taxon>
        <taxon>Glomerales</taxon>
        <taxon>Glomeraceae</taxon>
        <taxon>Glomus</taxon>
    </lineage>
</organism>
<keyword evidence="1" id="KW-0808">Transferase</keyword>
<dbReference type="PANTHER" id="PTHR43591">
    <property type="entry name" value="METHYLTRANSFERASE"/>
    <property type="match status" value="1"/>
</dbReference>
<keyword evidence="1" id="KW-0489">Methyltransferase</keyword>
<dbReference type="GO" id="GO:0032259">
    <property type="term" value="P:methylation"/>
    <property type="evidence" value="ECO:0007669"/>
    <property type="project" value="UniProtKB-KW"/>
</dbReference>
<keyword evidence="2" id="KW-1185">Reference proteome</keyword>
<dbReference type="CDD" id="cd02440">
    <property type="entry name" value="AdoMet_MTases"/>
    <property type="match status" value="1"/>
</dbReference>
<dbReference type="SUPFAM" id="SSF53335">
    <property type="entry name" value="S-adenosyl-L-methionine-dependent methyltransferases"/>
    <property type="match status" value="1"/>
</dbReference>
<dbReference type="EMBL" id="QKYT01000095">
    <property type="protein sequence ID" value="RIA93878.1"/>
    <property type="molecule type" value="Genomic_DNA"/>
</dbReference>
<reference evidence="1 2" key="1">
    <citation type="submission" date="2018-06" db="EMBL/GenBank/DDBJ databases">
        <title>Comparative genomics reveals the genomic features of Rhizophagus irregularis, R. cerebriforme, R. diaphanum and Gigaspora rosea, and their symbiotic lifestyle signature.</title>
        <authorList>
            <person name="Morin E."/>
            <person name="San Clemente H."/>
            <person name="Chen E.C.H."/>
            <person name="De La Providencia I."/>
            <person name="Hainaut M."/>
            <person name="Kuo A."/>
            <person name="Kohler A."/>
            <person name="Murat C."/>
            <person name="Tang N."/>
            <person name="Roy S."/>
            <person name="Loubradou J."/>
            <person name="Henrissat B."/>
            <person name="Grigoriev I.V."/>
            <person name="Corradi N."/>
            <person name="Roux C."/>
            <person name="Martin F.M."/>
        </authorList>
    </citation>
    <scope>NUCLEOTIDE SEQUENCE [LARGE SCALE GENOMIC DNA]</scope>
    <source>
        <strain evidence="1 2">DAOM 227022</strain>
    </source>
</reference>
<evidence type="ECO:0000313" key="2">
    <source>
        <dbReference type="Proteomes" id="UP000265703"/>
    </source>
</evidence>
<dbReference type="Proteomes" id="UP000265703">
    <property type="component" value="Unassembled WGS sequence"/>
</dbReference>
<sequence>MRNRLEEILKNIEISHIKKILKKKLLKQYHHEDPSLKSSNLDDNNRSSLIHAYYQYIWNSNFSSPVENNLKGGANVIDLGCGHGTWLTELSTKYHNSNFIGIDHNEIFPSEKISENLKFIKHNILNGIPYEDETFDFIHIRFMTRYFSDAEWKTLIIPEIFRVCKPGGWIEIMDTDITLYNSGPKTENLYQKINDVFGHRKISMDRLQDIMNIYQDLGVTIMKEKINAWYPFKPQNSDKTFEMASEFLTSLYPLMSKVLKLNQENYTRLSNQILEEIAKNKTYGKTYRIITQKHL</sequence>
<dbReference type="OrthoDB" id="184880at2759"/>
<dbReference type="Pfam" id="PF13489">
    <property type="entry name" value="Methyltransf_23"/>
    <property type="match status" value="1"/>
</dbReference>
<evidence type="ECO:0000313" key="1">
    <source>
        <dbReference type="EMBL" id="RIA93878.1"/>
    </source>
</evidence>
<accession>A0A397T6I6</accession>
<dbReference type="PANTHER" id="PTHR43591:SF24">
    <property type="entry name" value="2-METHOXY-6-POLYPRENYL-1,4-BENZOQUINOL METHYLASE, MITOCHONDRIAL"/>
    <property type="match status" value="1"/>
</dbReference>
<dbReference type="GO" id="GO:0008168">
    <property type="term" value="F:methyltransferase activity"/>
    <property type="evidence" value="ECO:0007669"/>
    <property type="project" value="UniProtKB-KW"/>
</dbReference>
<proteinExistence type="predicted"/>